<evidence type="ECO:0000259" key="6">
    <source>
        <dbReference type="PROSITE" id="PS50287"/>
    </source>
</evidence>
<dbReference type="GO" id="GO:0016020">
    <property type="term" value="C:membrane"/>
    <property type="evidence" value="ECO:0007669"/>
    <property type="project" value="InterPro"/>
</dbReference>
<dbReference type="Pfam" id="PF00530">
    <property type="entry name" value="SRCR"/>
    <property type="match status" value="3"/>
</dbReference>
<dbReference type="SMART" id="SM00202">
    <property type="entry name" value="SR"/>
    <property type="match status" value="3"/>
</dbReference>
<evidence type="ECO:0000313" key="7">
    <source>
        <dbReference type="EMBL" id="EFJ49938.1"/>
    </source>
</evidence>
<dbReference type="SUPFAM" id="SSF51110">
    <property type="entry name" value="alpha-D-mannose-specific plant lectins"/>
    <property type="match status" value="1"/>
</dbReference>
<name>D8TRQ1_VOLCA</name>
<dbReference type="KEGG" id="vcn:VOLCADRAFT_89444"/>
<keyword evidence="1" id="KW-0732">Signal</keyword>
<dbReference type="FunFam" id="3.10.250.10:FF:000007">
    <property type="entry name" value="Soluble scavenger receptor cysteine-rich domain-containing protein SSC5D"/>
    <property type="match status" value="1"/>
</dbReference>
<keyword evidence="5" id="KW-0325">Glycoprotein</keyword>
<dbReference type="STRING" id="3068.D8TRQ1"/>
<evidence type="ECO:0000256" key="5">
    <source>
        <dbReference type="ARBA" id="ARBA00023180"/>
    </source>
</evidence>
<gene>
    <name evidence="7" type="ORF">VOLCADRAFT_89444</name>
</gene>
<dbReference type="Gene3D" id="3.10.250.10">
    <property type="entry name" value="SRCR-like domain"/>
    <property type="match status" value="3"/>
</dbReference>
<dbReference type="GeneID" id="9623797"/>
<dbReference type="PANTHER" id="PTHR48071:SF18">
    <property type="entry name" value="DELETED IN MALIGNANT BRAIN TUMORS 1 PROTEIN-RELATED"/>
    <property type="match status" value="1"/>
</dbReference>
<evidence type="ECO:0000256" key="4">
    <source>
        <dbReference type="ARBA" id="ARBA00023170"/>
    </source>
</evidence>
<dbReference type="PRINTS" id="PR00258">
    <property type="entry name" value="SPERACTRCPTR"/>
</dbReference>
<dbReference type="PROSITE" id="PS50287">
    <property type="entry name" value="SRCR_2"/>
    <property type="match status" value="3"/>
</dbReference>
<organism evidence="8">
    <name type="scientific">Volvox carteri f. nagariensis</name>
    <dbReference type="NCBI Taxonomy" id="3068"/>
    <lineage>
        <taxon>Eukaryota</taxon>
        <taxon>Viridiplantae</taxon>
        <taxon>Chlorophyta</taxon>
        <taxon>core chlorophytes</taxon>
        <taxon>Chlorophyceae</taxon>
        <taxon>CS clade</taxon>
        <taxon>Chlamydomonadales</taxon>
        <taxon>Volvocaceae</taxon>
        <taxon>Volvox</taxon>
    </lineage>
</organism>
<dbReference type="SUPFAM" id="SSF56487">
    <property type="entry name" value="SRCR-like"/>
    <property type="match status" value="3"/>
</dbReference>
<keyword evidence="3" id="KW-1015">Disulfide bond</keyword>
<dbReference type="InterPro" id="IPR036772">
    <property type="entry name" value="SRCR-like_dom_sf"/>
</dbReference>
<dbReference type="PROSITE" id="PS00420">
    <property type="entry name" value="SRCR_1"/>
    <property type="match status" value="2"/>
</dbReference>
<dbReference type="FunFam" id="3.10.250.10:FF:000001">
    <property type="entry name" value="Lysyl oxidase 4 isoform X1"/>
    <property type="match status" value="1"/>
</dbReference>
<proteinExistence type="predicted"/>
<keyword evidence="8" id="KW-1185">Reference proteome</keyword>
<sequence>MHAAAARLYQVRLAGGRARNEGRVEVFSGSMWGTICDNSEQQTFGSAEANVVCRELGFTGGFARPLWASGIEPILTDVTCLGNGSRTLSECRLSTWGMQNCDRRKDVGVVCSRDAYPVRLVGGNAVNEGRVEIFNGAVWGTVCDDMFSDVEANVVCRQLGYTGGSARTWGGGTVPILMDDVSCKARSSNGTTVPPPQSLGECEFAGWERHNCIHTEDVGVVCNTADVTLRLVGGSTPDQGRVEIYNGTTWGTVCDDYFGAAEADVVCRELGYAGGSAVAGWGGGSLPILMCGFRGWGIHNCGHTEDVGVKCHCKCRMYDYLPRRRTPLGERYLYEGQYFRSPRASHSLWMQTDGNLVIYRATDGAPAVWASLSWQSPIYGIPGPYKMVLQPSGHHKRGIPKHMQFDFNRSAVTKPAVSMPAGSLRPVVVSCGGQPRQETDHIPLFDLPPGNSGNYPELIPGAQRKRYTGITSLERKLADG</sequence>
<keyword evidence="4" id="KW-0675">Receptor</keyword>
<dbReference type="OrthoDB" id="536948at2759"/>
<dbReference type="RefSeq" id="XP_002949003.1">
    <property type="nucleotide sequence ID" value="XM_002948957.1"/>
</dbReference>
<reference evidence="7 8" key="1">
    <citation type="journal article" date="2010" name="Science">
        <title>Genomic analysis of organismal complexity in the multicellular green alga Volvox carteri.</title>
        <authorList>
            <person name="Prochnik S.E."/>
            <person name="Umen J."/>
            <person name="Nedelcu A.M."/>
            <person name="Hallmann A."/>
            <person name="Miller S.M."/>
            <person name="Nishii I."/>
            <person name="Ferris P."/>
            <person name="Kuo A."/>
            <person name="Mitros T."/>
            <person name="Fritz-Laylin L.K."/>
            <person name="Hellsten U."/>
            <person name="Chapman J."/>
            <person name="Simakov O."/>
            <person name="Rensing S.A."/>
            <person name="Terry A."/>
            <person name="Pangilinan J."/>
            <person name="Kapitonov V."/>
            <person name="Jurka J."/>
            <person name="Salamov A."/>
            <person name="Shapiro H."/>
            <person name="Schmutz J."/>
            <person name="Grimwood J."/>
            <person name="Lindquist E."/>
            <person name="Lucas S."/>
            <person name="Grigoriev I.V."/>
            <person name="Schmitt R."/>
            <person name="Kirk D."/>
            <person name="Rokhsar D.S."/>
        </authorList>
    </citation>
    <scope>NUCLEOTIDE SEQUENCE [LARGE SCALE GENOMIC DNA]</scope>
    <source>
        <strain evidence="8">f. Nagariensis / Eve</strain>
    </source>
</reference>
<dbReference type="EMBL" id="GL378333">
    <property type="protein sequence ID" value="EFJ49938.1"/>
    <property type="molecule type" value="Genomic_DNA"/>
</dbReference>
<protein>
    <recommendedName>
        <fullName evidence="6">SRCR domain-containing protein</fullName>
    </recommendedName>
</protein>
<dbReference type="Gene3D" id="2.90.10.10">
    <property type="entry name" value="Bulb-type lectin domain"/>
    <property type="match status" value="1"/>
</dbReference>
<evidence type="ECO:0000256" key="3">
    <source>
        <dbReference type="ARBA" id="ARBA00023157"/>
    </source>
</evidence>
<feature type="domain" description="SRCR" evidence="6">
    <location>
        <begin position="11"/>
        <end position="112"/>
    </location>
</feature>
<evidence type="ECO:0000256" key="1">
    <source>
        <dbReference type="ARBA" id="ARBA00022729"/>
    </source>
</evidence>
<dbReference type="InParanoid" id="D8TRQ1"/>
<evidence type="ECO:0000313" key="8">
    <source>
        <dbReference type="Proteomes" id="UP000001058"/>
    </source>
</evidence>
<feature type="domain" description="SRCR" evidence="6">
    <location>
        <begin position="118"/>
        <end position="223"/>
    </location>
</feature>
<dbReference type="PANTHER" id="PTHR48071">
    <property type="entry name" value="SRCR DOMAIN-CONTAINING PROTEIN"/>
    <property type="match status" value="1"/>
</dbReference>
<dbReference type="AlphaFoldDB" id="D8TRQ1"/>
<feature type="domain" description="SRCR" evidence="6">
    <location>
        <begin position="229"/>
        <end position="312"/>
    </location>
</feature>
<accession>D8TRQ1</accession>
<dbReference type="InterPro" id="IPR036426">
    <property type="entry name" value="Bulb-type_lectin_dom_sf"/>
</dbReference>
<evidence type="ECO:0000256" key="2">
    <source>
        <dbReference type="ARBA" id="ARBA00022737"/>
    </source>
</evidence>
<dbReference type="InterPro" id="IPR001190">
    <property type="entry name" value="SRCR"/>
</dbReference>
<dbReference type="Proteomes" id="UP000001058">
    <property type="component" value="Unassembled WGS sequence"/>
</dbReference>
<keyword evidence="2" id="KW-0677">Repeat</keyword>